<dbReference type="Proteomes" id="UP000295375">
    <property type="component" value="Unassembled WGS sequence"/>
</dbReference>
<evidence type="ECO:0000313" key="3">
    <source>
        <dbReference type="Proteomes" id="UP000295375"/>
    </source>
</evidence>
<dbReference type="AlphaFoldDB" id="A0A4R6UYL3"/>
<keyword evidence="1" id="KW-0812">Transmembrane</keyword>
<dbReference type="EMBL" id="SNYM01000001">
    <property type="protein sequence ID" value="TDQ51063.1"/>
    <property type="molecule type" value="Genomic_DNA"/>
</dbReference>
<evidence type="ECO:0000256" key="1">
    <source>
        <dbReference type="SAM" id="Phobius"/>
    </source>
</evidence>
<name>A0A4R6UYL3_9GAMM</name>
<dbReference type="Pfam" id="PF16137">
    <property type="entry name" value="DUF4845"/>
    <property type="match status" value="1"/>
</dbReference>
<keyword evidence="1" id="KW-1133">Transmembrane helix</keyword>
<dbReference type="OrthoDB" id="5734946at2"/>
<reference evidence="2 3" key="1">
    <citation type="submission" date="2019-03" db="EMBL/GenBank/DDBJ databases">
        <title>Genomic Encyclopedia of Type Strains, Phase IV (KMG-IV): sequencing the most valuable type-strain genomes for metagenomic binning, comparative biology and taxonomic classification.</title>
        <authorList>
            <person name="Goeker M."/>
        </authorList>
    </citation>
    <scope>NUCLEOTIDE SEQUENCE [LARGE SCALE GENOMIC DNA]</scope>
    <source>
        <strain evidence="2 3">DSM 103792</strain>
    </source>
</reference>
<comment type="caution">
    <text evidence="2">The sequence shown here is derived from an EMBL/GenBank/DDBJ whole genome shotgun (WGS) entry which is preliminary data.</text>
</comment>
<feature type="transmembrane region" description="Helical" evidence="1">
    <location>
        <begin position="12"/>
        <end position="35"/>
    </location>
</feature>
<dbReference type="InterPro" id="IPR032314">
    <property type="entry name" value="DUF4845"/>
</dbReference>
<accession>A0A4R6UYL3</accession>
<proteinExistence type="predicted"/>
<sequence length="124" mass="14408">MKRYQQGMTIWGWLMVLGLIGFFTMLVITLLPVYMENMSVKKAVTQVASQPDADTLREKDLFIRMNKQFYIDEVHSVKEDNIVIEVDDDGVKSVVIYYEVRKPIMFNVDAVVWFEERHVLGGEG</sequence>
<gene>
    <name evidence="2" type="ORF">EV696_10132</name>
</gene>
<organism evidence="2 3">
    <name type="scientific">Permianibacter aggregans</name>
    <dbReference type="NCBI Taxonomy" id="1510150"/>
    <lineage>
        <taxon>Bacteria</taxon>
        <taxon>Pseudomonadati</taxon>
        <taxon>Pseudomonadota</taxon>
        <taxon>Gammaproteobacteria</taxon>
        <taxon>Pseudomonadales</taxon>
        <taxon>Pseudomonadaceae</taxon>
        <taxon>Permianibacter</taxon>
    </lineage>
</organism>
<protein>
    <submittedName>
        <fullName evidence="2">Uncharacterized protein DUF4845</fullName>
    </submittedName>
</protein>
<keyword evidence="1" id="KW-0472">Membrane</keyword>
<evidence type="ECO:0000313" key="2">
    <source>
        <dbReference type="EMBL" id="TDQ51063.1"/>
    </source>
</evidence>
<keyword evidence="3" id="KW-1185">Reference proteome</keyword>
<dbReference type="RefSeq" id="WP_133586921.1">
    <property type="nucleotide sequence ID" value="NZ_CP037953.1"/>
</dbReference>